<feature type="transmembrane region" description="Helical" evidence="2">
    <location>
        <begin position="6"/>
        <end position="29"/>
    </location>
</feature>
<feature type="region of interest" description="Disordered" evidence="1">
    <location>
        <begin position="402"/>
        <end position="434"/>
    </location>
</feature>
<name>A0A6J0C0M9_NEOLC</name>
<keyword evidence="2" id="KW-1133">Transmembrane helix</keyword>
<organism evidence="4">
    <name type="scientific">Neodiprion lecontei</name>
    <name type="common">Redheaded pine sawfly</name>
    <dbReference type="NCBI Taxonomy" id="441921"/>
    <lineage>
        <taxon>Eukaryota</taxon>
        <taxon>Metazoa</taxon>
        <taxon>Ecdysozoa</taxon>
        <taxon>Arthropoda</taxon>
        <taxon>Hexapoda</taxon>
        <taxon>Insecta</taxon>
        <taxon>Pterygota</taxon>
        <taxon>Neoptera</taxon>
        <taxon>Endopterygota</taxon>
        <taxon>Hymenoptera</taxon>
        <taxon>Tenthredinoidea</taxon>
        <taxon>Diprionidae</taxon>
        <taxon>Diprioninae</taxon>
        <taxon>Neodiprion</taxon>
    </lineage>
</organism>
<proteinExistence type="predicted"/>
<feature type="region of interest" description="Disordered" evidence="1">
    <location>
        <begin position="667"/>
        <end position="694"/>
    </location>
</feature>
<evidence type="ECO:0000313" key="3">
    <source>
        <dbReference type="Proteomes" id="UP000829291"/>
    </source>
</evidence>
<dbReference type="KEGG" id="nlo:107224527"/>
<evidence type="ECO:0000256" key="1">
    <source>
        <dbReference type="SAM" id="MobiDB-lite"/>
    </source>
</evidence>
<dbReference type="OrthoDB" id="6369020at2759"/>
<gene>
    <name evidence="4" type="primary">LOC107224527</name>
</gene>
<dbReference type="InParanoid" id="A0A6J0C0M9"/>
<evidence type="ECO:0000313" key="4">
    <source>
        <dbReference type="RefSeq" id="XP_015520097.1"/>
    </source>
</evidence>
<reference evidence="4" key="1">
    <citation type="submission" date="2025-08" db="UniProtKB">
        <authorList>
            <consortium name="RefSeq"/>
        </authorList>
    </citation>
    <scope>IDENTIFICATION</scope>
    <source>
        <tissue evidence="4">Thorax and Abdomen</tissue>
    </source>
</reference>
<dbReference type="AlphaFoldDB" id="A0A6J0C0M9"/>
<feature type="transmembrane region" description="Helical" evidence="2">
    <location>
        <begin position="116"/>
        <end position="134"/>
    </location>
</feature>
<sequence>MRSEVSEWLATCVGSPICVLLISWTLLIYQNQPSSGKRRIDLLVVAVLAQSLIHQLALLFYAILKLIRPVNHFGELCSTLVWMLNSSSILQELSLTTIAIFAAISCEEVTKNHLKYHLLSMSILSACIGVTGVLNFQPDTCVFVAHELSPKYGIFFNSLRGLLMLTSILSLFVTFYKDICAKPKNELLKSVSDLSDLSSKNSSGFECPQDRTWDPSSVSCTSSSTNSRACLRKKKVVDENNSHSTVYSVLFVCYICNHIPVLVISIRPELLRGFCTPQNIATWLPLLQDVLLPICLAIFDKMFCHYVAKVYTKQDHAGKLSHGGIDGKFRHFEQDAEYKLQLNLNHGLKFPLTNGSLYGRLHNHQNRGRNGTITMGIQHYPRSQSHDENAYSSLPAELTSFTSSTFEPRKDSRIGSQKGKVSSDQQQQQKPDRIRINENFEFGSKRKISSTDVFGQNMENLVQLDDGVTAIARPGSGPGNAPRNHYIKGSLGQICEEGPRLHVPKVTVGLENCSRLEKSLDAKFKYNSCTEIHEIPNRGRKPMRRNQSFDESSGNAVCGLEGDSRTYVKGKGCYPSVFELHYGSVEASGGYDTSDDESCDLDDEFRDFGDTISSCRSCCSVTTVANDDFEFYQRQEPARVDIGGSKRTGNSDACSSMRSFTPKIIDKKSSKSSKTNASAFADNSPGSRNARNLSKPTIHSYHLKNKIAAGYSMNDLDKLTVSNKDLALSVESLRNVLKDSGISYLDNGELCRHDIGGSAPDFKRIFVSEFI</sequence>
<evidence type="ECO:0000256" key="2">
    <source>
        <dbReference type="SAM" id="Phobius"/>
    </source>
</evidence>
<dbReference type="GeneID" id="107224527"/>
<dbReference type="Proteomes" id="UP000829291">
    <property type="component" value="Chromosome 6"/>
</dbReference>
<feature type="transmembrane region" description="Helical" evidence="2">
    <location>
        <begin position="41"/>
        <end position="64"/>
    </location>
</feature>
<protein>
    <submittedName>
        <fullName evidence="4">Uncharacterized protein LOC107224527 isoform X1</fullName>
    </submittedName>
</protein>
<feature type="transmembrane region" description="Helical" evidence="2">
    <location>
        <begin position="154"/>
        <end position="176"/>
    </location>
</feature>
<dbReference type="RefSeq" id="XP_015520097.1">
    <property type="nucleotide sequence ID" value="XM_015664611.2"/>
</dbReference>
<feature type="compositionally biased region" description="Polar residues" evidence="1">
    <location>
        <begin position="684"/>
        <end position="694"/>
    </location>
</feature>
<keyword evidence="2" id="KW-0472">Membrane</keyword>
<keyword evidence="2" id="KW-0812">Transmembrane</keyword>
<keyword evidence="3" id="KW-1185">Reference proteome</keyword>
<feature type="region of interest" description="Disordered" evidence="1">
    <location>
        <begin position="195"/>
        <end position="223"/>
    </location>
</feature>
<feature type="compositionally biased region" description="Polar residues" evidence="1">
    <location>
        <begin position="419"/>
        <end position="429"/>
    </location>
</feature>
<accession>A0A6J0C0M9</accession>